<evidence type="ECO:0000256" key="1">
    <source>
        <dbReference type="ARBA" id="ARBA00012513"/>
    </source>
</evidence>
<keyword evidence="3" id="KW-0547">Nucleotide-binding</keyword>
<feature type="domain" description="Protein kinase" evidence="6">
    <location>
        <begin position="1"/>
        <end position="245"/>
    </location>
</feature>
<dbReference type="SMART" id="SM00220">
    <property type="entry name" value="S_TKc"/>
    <property type="match status" value="1"/>
</dbReference>
<reference evidence="7" key="1">
    <citation type="journal article" date="2020" name="Stud. Mycol.">
        <title>101 Dothideomycetes genomes: a test case for predicting lifestyles and emergence of pathogens.</title>
        <authorList>
            <person name="Haridas S."/>
            <person name="Albert R."/>
            <person name="Binder M."/>
            <person name="Bloem J."/>
            <person name="Labutti K."/>
            <person name="Salamov A."/>
            <person name="Andreopoulos B."/>
            <person name="Baker S."/>
            <person name="Barry K."/>
            <person name="Bills G."/>
            <person name="Bluhm B."/>
            <person name="Cannon C."/>
            <person name="Castanera R."/>
            <person name="Culley D."/>
            <person name="Daum C."/>
            <person name="Ezra D."/>
            <person name="Gonzalez J."/>
            <person name="Henrissat B."/>
            <person name="Kuo A."/>
            <person name="Liang C."/>
            <person name="Lipzen A."/>
            <person name="Lutzoni F."/>
            <person name="Magnuson J."/>
            <person name="Mondo S."/>
            <person name="Nolan M."/>
            <person name="Ohm R."/>
            <person name="Pangilinan J."/>
            <person name="Park H.-J."/>
            <person name="Ramirez L."/>
            <person name="Alfaro M."/>
            <person name="Sun H."/>
            <person name="Tritt A."/>
            <person name="Yoshinaga Y."/>
            <person name="Zwiers L.-H."/>
            <person name="Turgeon B."/>
            <person name="Goodwin S."/>
            <person name="Spatafora J."/>
            <person name="Crous P."/>
            <person name="Grigoriev I."/>
        </authorList>
    </citation>
    <scope>NUCLEOTIDE SEQUENCE</scope>
    <source>
        <strain evidence="7">CBS 101060</strain>
    </source>
</reference>
<dbReference type="Pfam" id="PF00069">
    <property type="entry name" value="Pkinase"/>
    <property type="match status" value="2"/>
</dbReference>
<dbReference type="AlphaFoldDB" id="A0A9P4VWK6"/>
<dbReference type="GO" id="GO:0005737">
    <property type="term" value="C:cytoplasm"/>
    <property type="evidence" value="ECO:0007669"/>
    <property type="project" value="TreeGrafter"/>
</dbReference>
<dbReference type="Gene3D" id="1.10.510.10">
    <property type="entry name" value="Transferase(Phosphotransferase) domain 1"/>
    <property type="match status" value="1"/>
</dbReference>
<dbReference type="GO" id="GO:0005634">
    <property type="term" value="C:nucleus"/>
    <property type="evidence" value="ECO:0007669"/>
    <property type="project" value="TreeGrafter"/>
</dbReference>
<dbReference type="GO" id="GO:0005524">
    <property type="term" value="F:ATP binding"/>
    <property type="evidence" value="ECO:0007669"/>
    <property type="project" value="UniProtKB-KW"/>
</dbReference>
<proteinExistence type="predicted"/>
<evidence type="ECO:0000256" key="4">
    <source>
        <dbReference type="ARBA" id="ARBA00022777"/>
    </source>
</evidence>
<gene>
    <name evidence="7" type="ORF">M501DRAFT_29211</name>
</gene>
<dbReference type="GO" id="GO:0044732">
    <property type="term" value="C:mitotic spindle pole body"/>
    <property type="evidence" value="ECO:0007669"/>
    <property type="project" value="TreeGrafter"/>
</dbReference>
<dbReference type="EC" id="2.7.11.1" evidence="1"/>
<evidence type="ECO:0000313" key="8">
    <source>
        <dbReference type="Proteomes" id="UP000799429"/>
    </source>
</evidence>
<dbReference type="PANTHER" id="PTHR43671:SF13">
    <property type="entry name" value="SERINE_THREONINE-PROTEIN KINASE NEK2"/>
    <property type="match status" value="1"/>
</dbReference>
<keyword evidence="8" id="KW-1185">Reference proteome</keyword>
<name>A0A9P4VWK6_9PEZI</name>
<evidence type="ECO:0000256" key="5">
    <source>
        <dbReference type="ARBA" id="ARBA00022840"/>
    </source>
</evidence>
<dbReference type="InterPro" id="IPR000719">
    <property type="entry name" value="Prot_kinase_dom"/>
</dbReference>
<sequence>MLPKSTQTEELQSEYESLRRLEHPYIIRYKHLQLLYTKSNAKIGEIYMEYCRDGNLLSWCSNLETRGLKPDEVDIWHYIKQIASTLIYCHYRYLHVTNEDIKIDTKMDLSKRSRILHRDIKPDNIFLFYDVHGKLSVKLGDFGHSVELKIEHPDFKTHWNHPFVAPEIREGNSKVVWTEKRDIYSRRCTIYFMCSGSMPKTELESILSGQFDKYTENLKVLMRACFQPTPTDRPDACKIYNIAVIALLENKGMEHSTRDPDPSFLQRESALNLTDGGKFISGKSEAATLWSVE</sequence>
<dbReference type="InterPro" id="IPR008271">
    <property type="entry name" value="Ser/Thr_kinase_AS"/>
</dbReference>
<comment type="caution">
    <text evidence="7">The sequence shown here is derived from an EMBL/GenBank/DDBJ whole genome shotgun (WGS) entry which is preliminary data.</text>
</comment>
<dbReference type="GO" id="GO:0007059">
    <property type="term" value="P:chromosome segregation"/>
    <property type="evidence" value="ECO:0007669"/>
    <property type="project" value="TreeGrafter"/>
</dbReference>
<evidence type="ECO:0000256" key="3">
    <source>
        <dbReference type="ARBA" id="ARBA00022741"/>
    </source>
</evidence>
<dbReference type="InterPro" id="IPR011009">
    <property type="entry name" value="Kinase-like_dom_sf"/>
</dbReference>
<dbReference type="PANTHER" id="PTHR43671">
    <property type="entry name" value="SERINE/THREONINE-PROTEIN KINASE NEK"/>
    <property type="match status" value="1"/>
</dbReference>
<dbReference type="PROSITE" id="PS50011">
    <property type="entry name" value="PROTEIN_KINASE_DOM"/>
    <property type="match status" value="1"/>
</dbReference>
<evidence type="ECO:0000256" key="2">
    <source>
        <dbReference type="ARBA" id="ARBA00022679"/>
    </source>
</evidence>
<dbReference type="PROSITE" id="PS00108">
    <property type="entry name" value="PROTEIN_KINASE_ST"/>
    <property type="match status" value="1"/>
</dbReference>
<keyword evidence="2" id="KW-0808">Transferase</keyword>
<organism evidence="7 8">
    <name type="scientific">Patellaria atrata CBS 101060</name>
    <dbReference type="NCBI Taxonomy" id="1346257"/>
    <lineage>
        <taxon>Eukaryota</taxon>
        <taxon>Fungi</taxon>
        <taxon>Dikarya</taxon>
        <taxon>Ascomycota</taxon>
        <taxon>Pezizomycotina</taxon>
        <taxon>Dothideomycetes</taxon>
        <taxon>Dothideomycetes incertae sedis</taxon>
        <taxon>Patellariales</taxon>
        <taxon>Patellariaceae</taxon>
        <taxon>Patellaria</taxon>
    </lineage>
</organism>
<dbReference type="GO" id="GO:0004674">
    <property type="term" value="F:protein serine/threonine kinase activity"/>
    <property type="evidence" value="ECO:0007669"/>
    <property type="project" value="UniProtKB-EC"/>
</dbReference>
<evidence type="ECO:0000313" key="7">
    <source>
        <dbReference type="EMBL" id="KAF2842804.1"/>
    </source>
</evidence>
<dbReference type="OrthoDB" id="3920378at2759"/>
<protein>
    <recommendedName>
        <fullName evidence="1">non-specific serine/threonine protein kinase</fullName>
        <ecNumber evidence="1">2.7.11.1</ecNumber>
    </recommendedName>
</protein>
<dbReference type="SUPFAM" id="SSF56112">
    <property type="entry name" value="Protein kinase-like (PK-like)"/>
    <property type="match status" value="1"/>
</dbReference>
<keyword evidence="5" id="KW-0067">ATP-binding</keyword>
<dbReference type="Proteomes" id="UP000799429">
    <property type="component" value="Unassembled WGS sequence"/>
</dbReference>
<keyword evidence="4 7" id="KW-0418">Kinase</keyword>
<dbReference type="InterPro" id="IPR050660">
    <property type="entry name" value="NEK_Ser/Thr_kinase"/>
</dbReference>
<evidence type="ECO:0000259" key="6">
    <source>
        <dbReference type="PROSITE" id="PS50011"/>
    </source>
</evidence>
<accession>A0A9P4VWK6</accession>
<dbReference type="EMBL" id="MU006089">
    <property type="protein sequence ID" value="KAF2842804.1"/>
    <property type="molecule type" value="Genomic_DNA"/>
</dbReference>